<feature type="transmembrane region" description="Helical" evidence="5">
    <location>
        <begin position="128"/>
        <end position="150"/>
    </location>
</feature>
<dbReference type="EMBL" id="JAMGBD010000001">
    <property type="protein sequence ID" value="MCL6682634.1"/>
    <property type="molecule type" value="Genomic_DNA"/>
</dbReference>
<protein>
    <recommendedName>
        <fullName evidence="5">Probable membrane transporter protein</fullName>
    </recommendedName>
</protein>
<organism evidence="6 7">
    <name type="scientific">Sphingomonas alba</name>
    <dbReference type="NCBI Taxonomy" id="2908208"/>
    <lineage>
        <taxon>Bacteria</taxon>
        <taxon>Pseudomonadati</taxon>
        <taxon>Pseudomonadota</taxon>
        <taxon>Alphaproteobacteria</taxon>
        <taxon>Sphingomonadales</taxon>
        <taxon>Sphingomonadaceae</taxon>
        <taxon>Sphingomonas</taxon>
    </lineage>
</organism>
<feature type="transmembrane region" description="Helical" evidence="5">
    <location>
        <begin position="71"/>
        <end position="95"/>
    </location>
</feature>
<proteinExistence type="inferred from homology"/>
<gene>
    <name evidence="6" type="ORF">LZ536_01800</name>
</gene>
<evidence type="ECO:0000256" key="1">
    <source>
        <dbReference type="ARBA" id="ARBA00004141"/>
    </source>
</evidence>
<accession>A0ABT0RK09</accession>
<keyword evidence="2 5" id="KW-0812">Transmembrane</keyword>
<evidence type="ECO:0000256" key="4">
    <source>
        <dbReference type="ARBA" id="ARBA00023136"/>
    </source>
</evidence>
<feature type="transmembrane region" description="Helical" evidence="5">
    <location>
        <begin position="102"/>
        <end position="122"/>
    </location>
</feature>
<feature type="transmembrane region" description="Helical" evidence="5">
    <location>
        <begin position="260"/>
        <end position="281"/>
    </location>
</feature>
<dbReference type="Pfam" id="PF01925">
    <property type="entry name" value="TauE"/>
    <property type="match status" value="1"/>
</dbReference>
<comment type="caution">
    <text evidence="6">The sequence shown here is derived from an EMBL/GenBank/DDBJ whole genome shotgun (WGS) entry which is preliminary data.</text>
</comment>
<dbReference type="PANTHER" id="PTHR43483:SF3">
    <property type="entry name" value="MEMBRANE TRANSPORTER PROTEIN HI_0806-RELATED"/>
    <property type="match status" value="1"/>
</dbReference>
<name>A0ABT0RK09_9SPHN</name>
<reference evidence="6" key="1">
    <citation type="submission" date="2022-05" db="EMBL/GenBank/DDBJ databases">
        <authorList>
            <person name="Jo J.-H."/>
            <person name="Im W.-T."/>
        </authorList>
    </citation>
    <scope>NUCLEOTIDE SEQUENCE</scope>
    <source>
        <strain evidence="6">SE158</strain>
    </source>
</reference>
<evidence type="ECO:0000256" key="3">
    <source>
        <dbReference type="ARBA" id="ARBA00022989"/>
    </source>
</evidence>
<comment type="similarity">
    <text evidence="5">Belongs to the 4-toluene sulfonate uptake permease (TSUP) (TC 2.A.102) family.</text>
</comment>
<keyword evidence="3 5" id="KW-1133">Transmembrane helix</keyword>
<keyword evidence="7" id="KW-1185">Reference proteome</keyword>
<keyword evidence="5" id="KW-1003">Cell membrane</keyword>
<comment type="subcellular location">
    <subcellularLocation>
        <location evidence="5">Cell membrane</location>
        <topology evidence="5">Multi-pass membrane protein</topology>
    </subcellularLocation>
    <subcellularLocation>
        <location evidence="1">Membrane</location>
        <topology evidence="1">Multi-pass membrane protein</topology>
    </subcellularLocation>
</comment>
<evidence type="ECO:0000256" key="2">
    <source>
        <dbReference type="ARBA" id="ARBA00022692"/>
    </source>
</evidence>
<dbReference type="RefSeq" id="WP_249846590.1">
    <property type="nucleotide sequence ID" value="NZ_JAMGBD010000001.1"/>
</dbReference>
<evidence type="ECO:0000313" key="6">
    <source>
        <dbReference type="EMBL" id="MCL6682634.1"/>
    </source>
</evidence>
<feature type="transmembrane region" description="Helical" evidence="5">
    <location>
        <begin position="162"/>
        <end position="184"/>
    </location>
</feature>
<evidence type="ECO:0000256" key="5">
    <source>
        <dbReference type="RuleBase" id="RU363041"/>
    </source>
</evidence>
<dbReference type="InterPro" id="IPR002781">
    <property type="entry name" value="TM_pro_TauE-like"/>
</dbReference>
<feature type="transmembrane region" description="Helical" evidence="5">
    <location>
        <begin position="204"/>
        <end position="225"/>
    </location>
</feature>
<dbReference type="Proteomes" id="UP001165363">
    <property type="component" value="Unassembled WGS sequence"/>
</dbReference>
<feature type="transmembrane region" description="Helical" evidence="5">
    <location>
        <begin position="232"/>
        <end position="254"/>
    </location>
</feature>
<sequence>MLLIALLIPLGLAILVYAYVLAREAIGRRAWPTPEALALGAVVNFFDTFGIGSFAQTTAWFKFRKLVPDRLIPPTMIAGLTPPAMVESIIFLILLGVRVDPVLLFGGAMATFVGGIVGAPLVVRARAWIVQMTVAIGLAMAGIANLLAILGSLPAGGTASGLPMGLTIVAIVASFGFGLLANFGVGNYAPTLAMLSLMGMDPHYCFPIMASGASLMGAGSSVRFVKVPEIDLRIVVGLALGGIPAVLVAALIVKEMDVDVLRWVITVVVFYTAVVMARAAVKGHREHRLEATTAQAAAL</sequence>
<dbReference type="PANTHER" id="PTHR43483">
    <property type="entry name" value="MEMBRANE TRANSPORTER PROTEIN HI_0806-RELATED"/>
    <property type="match status" value="1"/>
</dbReference>
<evidence type="ECO:0000313" key="7">
    <source>
        <dbReference type="Proteomes" id="UP001165363"/>
    </source>
</evidence>
<keyword evidence="4 5" id="KW-0472">Membrane</keyword>